<protein>
    <submittedName>
        <fullName evidence="2">Uncharacterized protein</fullName>
    </submittedName>
</protein>
<name>S9UQ81_9TRYP</name>
<accession>S9UQ81</accession>
<feature type="region of interest" description="Disordered" evidence="1">
    <location>
        <begin position="125"/>
        <end position="147"/>
    </location>
</feature>
<comment type="caution">
    <text evidence="2">The sequence shown here is derived from an EMBL/GenBank/DDBJ whole genome shotgun (WGS) entry which is preliminary data.</text>
</comment>
<dbReference type="OrthoDB" id="246482at2759"/>
<reference evidence="2 3" key="1">
    <citation type="journal article" date="2013" name="PLoS ONE">
        <title>Predicting the Proteins of Angomonas deanei, Strigomonas culicis and Their Respective Endosymbionts Reveals New Aspects of the Trypanosomatidae Family.</title>
        <authorList>
            <person name="Motta M.C."/>
            <person name="Martins A.C."/>
            <person name="de Souza S.S."/>
            <person name="Catta-Preta C.M."/>
            <person name="Silva R."/>
            <person name="Klein C.C."/>
            <person name="de Almeida L.G."/>
            <person name="de Lima Cunha O."/>
            <person name="Ciapina L.P."/>
            <person name="Brocchi M."/>
            <person name="Colabardini A.C."/>
            <person name="de Araujo Lima B."/>
            <person name="Machado C.R."/>
            <person name="de Almeida Soares C.M."/>
            <person name="Probst C.M."/>
            <person name="de Menezes C.B."/>
            <person name="Thompson C.E."/>
            <person name="Bartholomeu D.C."/>
            <person name="Gradia D.F."/>
            <person name="Pavoni D.P."/>
            <person name="Grisard E.C."/>
            <person name="Fantinatti-Garboggini F."/>
            <person name="Marchini F.K."/>
            <person name="Rodrigues-Luiz G.F."/>
            <person name="Wagner G."/>
            <person name="Goldman G.H."/>
            <person name="Fietto J.L."/>
            <person name="Elias M.C."/>
            <person name="Goldman M.H."/>
            <person name="Sagot M.F."/>
            <person name="Pereira M."/>
            <person name="Stoco P.H."/>
            <person name="de Mendonca-Neto R.P."/>
            <person name="Teixeira S.M."/>
            <person name="Maciel T.E."/>
            <person name="de Oliveira Mendes T.A."/>
            <person name="Urmenyi T.P."/>
            <person name="de Souza W."/>
            <person name="Schenkman S."/>
            <person name="de Vasconcelos A.T."/>
        </authorList>
    </citation>
    <scope>NUCLEOTIDE SEQUENCE [LARGE SCALE GENOMIC DNA]</scope>
</reference>
<dbReference type="Proteomes" id="UP000015354">
    <property type="component" value="Unassembled WGS sequence"/>
</dbReference>
<dbReference type="AlphaFoldDB" id="S9UQ81"/>
<feature type="compositionally biased region" description="Basic residues" evidence="1">
    <location>
        <begin position="127"/>
        <end position="136"/>
    </location>
</feature>
<dbReference type="EMBL" id="ATMH01010878">
    <property type="protein sequence ID" value="EPY16801.1"/>
    <property type="molecule type" value="Genomic_DNA"/>
</dbReference>
<proteinExistence type="predicted"/>
<evidence type="ECO:0000313" key="2">
    <source>
        <dbReference type="EMBL" id="EPY16801.1"/>
    </source>
</evidence>
<gene>
    <name evidence="2" type="ORF">STCU_10982</name>
</gene>
<feature type="region of interest" description="Disordered" evidence="1">
    <location>
        <begin position="331"/>
        <end position="386"/>
    </location>
</feature>
<keyword evidence="3" id="KW-1185">Reference proteome</keyword>
<evidence type="ECO:0000313" key="3">
    <source>
        <dbReference type="Proteomes" id="UP000015354"/>
    </source>
</evidence>
<sequence>MKRRVVRGHGNKKNLRLLSSIFYFNANNNNKVVPHGGHADGSAADAADGVPPTVYEKGYHILLDSSFLKAFLLSFQKEYKNILNAYKQHYTGSSRRTPTQPPDGISSFSYLKEIVADVFAVMDGGSHKHHPHRHPSSRPPAHDDDDDAYYFAPTHHHTKLFFYYIPQTEQQLLKFAASFQAERPRKQRQKDAFSLTPAAVTALLAPFKRLPLTAGGSASAAASSPWAERNEVNALALFYNAHLHRLRDPAPPAAPAVFYFLGTQNHDLRKALHPSSALLRLCHAPLAVVVEHLASTYHYEAEGRPPSPAAAPAVALSEADKAFMRYLHVTPPTGAAARPPQRPRPPHTEKSPAPAPAARGRKKKAVKAAPNPLAMKKKQKREVFRI</sequence>
<organism evidence="2 3">
    <name type="scientific">Strigomonas culicis</name>
    <dbReference type="NCBI Taxonomy" id="28005"/>
    <lineage>
        <taxon>Eukaryota</taxon>
        <taxon>Discoba</taxon>
        <taxon>Euglenozoa</taxon>
        <taxon>Kinetoplastea</taxon>
        <taxon>Metakinetoplastina</taxon>
        <taxon>Trypanosomatida</taxon>
        <taxon>Trypanosomatidae</taxon>
        <taxon>Strigomonadinae</taxon>
        <taxon>Strigomonas</taxon>
    </lineage>
</organism>
<evidence type="ECO:0000256" key="1">
    <source>
        <dbReference type="SAM" id="MobiDB-lite"/>
    </source>
</evidence>